<dbReference type="GeneID" id="83014101"/>
<dbReference type="AlphaFoldDB" id="A0A412G6V6"/>
<feature type="chain" id="PRO_5038750312" evidence="1">
    <location>
        <begin position="21"/>
        <end position="192"/>
    </location>
</feature>
<comment type="caution">
    <text evidence="2">The sequence shown here is derived from an EMBL/GenBank/DDBJ whole genome shotgun (WGS) entry which is preliminary data.</text>
</comment>
<gene>
    <name evidence="2" type="ORF">DWY25_01600</name>
</gene>
<evidence type="ECO:0000256" key="1">
    <source>
        <dbReference type="SAM" id="SignalP"/>
    </source>
</evidence>
<proteinExistence type="predicted"/>
<protein>
    <submittedName>
        <fullName evidence="2">Uncharacterized protein</fullName>
    </submittedName>
</protein>
<dbReference type="EMBL" id="QRUP01000001">
    <property type="protein sequence ID" value="RGR77015.1"/>
    <property type="molecule type" value="Genomic_DNA"/>
</dbReference>
<keyword evidence="3" id="KW-1185">Reference proteome</keyword>
<keyword evidence="1" id="KW-0732">Signal</keyword>
<organism evidence="2 3">
    <name type="scientific">Holdemania filiformis</name>
    <dbReference type="NCBI Taxonomy" id="61171"/>
    <lineage>
        <taxon>Bacteria</taxon>
        <taxon>Bacillati</taxon>
        <taxon>Bacillota</taxon>
        <taxon>Erysipelotrichia</taxon>
        <taxon>Erysipelotrichales</taxon>
        <taxon>Erysipelotrichaceae</taxon>
        <taxon>Holdemania</taxon>
    </lineage>
</organism>
<evidence type="ECO:0000313" key="3">
    <source>
        <dbReference type="Proteomes" id="UP000284178"/>
    </source>
</evidence>
<sequence>MLKKLMIGSMGFLFLSSATLFSYRALEPKAATGIEESYLNAAQPSAMLRSVEPSDDAAPAVASAQPVYEPGLHNIYFCRPDNDDCAYINEYVFKPLAQELKTTALDAFEFYDLTSLGENYPAAKLKSQWGFESYPAFVSLSVADDGTQTINNVLSWNKEDPIDAQSLKLWMIDNGIWTGEIEDQGELIEQPE</sequence>
<feature type="signal peptide" evidence="1">
    <location>
        <begin position="1"/>
        <end position="20"/>
    </location>
</feature>
<reference evidence="2 3" key="1">
    <citation type="submission" date="2018-08" db="EMBL/GenBank/DDBJ databases">
        <title>A genome reference for cultivated species of the human gut microbiota.</title>
        <authorList>
            <person name="Zou Y."/>
            <person name="Xue W."/>
            <person name="Luo G."/>
        </authorList>
    </citation>
    <scope>NUCLEOTIDE SEQUENCE [LARGE SCALE GENOMIC DNA]</scope>
    <source>
        <strain evidence="2 3">AF24-29</strain>
    </source>
</reference>
<accession>A0A412G6V6</accession>
<dbReference type="RefSeq" id="WP_039865159.1">
    <property type="nucleotide sequence ID" value="NZ_CABJCV010000001.1"/>
</dbReference>
<evidence type="ECO:0000313" key="2">
    <source>
        <dbReference type="EMBL" id="RGR77015.1"/>
    </source>
</evidence>
<dbReference type="Proteomes" id="UP000284178">
    <property type="component" value="Unassembled WGS sequence"/>
</dbReference>
<name>A0A412G6V6_9FIRM</name>